<protein>
    <recommendedName>
        <fullName evidence="2">FH2 domain-containing protein</fullName>
    </recommendedName>
</protein>
<dbReference type="GO" id="GO:0005737">
    <property type="term" value="C:cytoplasm"/>
    <property type="evidence" value="ECO:0007669"/>
    <property type="project" value="TreeGrafter"/>
</dbReference>
<evidence type="ECO:0000259" key="2">
    <source>
        <dbReference type="PROSITE" id="PS51444"/>
    </source>
</evidence>
<dbReference type="PROSITE" id="PS51444">
    <property type="entry name" value="FH2"/>
    <property type="match status" value="1"/>
</dbReference>
<dbReference type="PANTHER" id="PTHR45920:SF7">
    <property type="entry name" value="FORMIN-G"/>
    <property type="match status" value="1"/>
</dbReference>
<evidence type="ECO:0000313" key="4">
    <source>
        <dbReference type="Proteomes" id="UP001178507"/>
    </source>
</evidence>
<dbReference type="Proteomes" id="UP001178507">
    <property type="component" value="Unassembled WGS sequence"/>
</dbReference>
<feature type="compositionally biased region" description="Pro residues" evidence="1">
    <location>
        <begin position="572"/>
        <end position="581"/>
    </location>
</feature>
<feature type="compositionally biased region" description="Polar residues" evidence="1">
    <location>
        <begin position="431"/>
        <end position="442"/>
    </location>
</feature>
<feature type="region of interest" description="Disordered" evidence="1">
    <location>
        <begin position="224"/>
        <end position="603"/>
    </location>
</feature>
<dbReference type="GO" id="GO:0030866">
    <property type="term" value="P:cortical actin cytoskeleton organization"/>
    <property type="evidence" value="ECO:0007669"/>
    <property type="project" value="TreeGrafter"/>
</dbReference>
<feature type="compositionally biased region" description="Basic and acidic residues" evidence="1">
    <location>
        <begin position="254"/>
        <end position="288"/>
    </location>
</feature>
<feature type="compositionally biased region" description="Gly residues" evidence="1">
    <location>
        <begin position="537"/>
        <end position="556"/>
    </location>
</feature>
<feature type="compositionally biased region" description="Basic and acidic residues" evidence="1">
    <location>
        <begin position="163"/>
        <end position="206"/>
    </location>
</feature>
<name>A0AA36MNQ8_9DINO</name>
<dbReference type="InterPro" id="IPR042201">
    <property type="entry name" value="FH2_Formin_sf"/>
</dbReference>
<dbReference type="AlphaFoldDB" id="A0AA36MNQ8"/>
<evidence type="ECO:0000256" key="1">
    <source>
        <dbReference type="SAM" id="MobiDB-lite"/>
    </source>
</evidence>
<feature type="domain" description="FH2" evidence="2">
    <location>
        <begin position="595"/>
        <end position="1005"/>
    </location>
</feature>
<feature type="compositionally biased region" description="Polar residues" evidence="1">
    <location>
        <begin position="346"/>
        <end position="360"/>
    </location>
</feature>
<feature type="region of interest" description="Disordered" evidence="1">
    <location>
        <begin position="163"/>
        <end position="209"/>
    </location>
</feature>
<dbReference type="InterPro" id="IPR015425">
    <property type="entry name" value="FH2_Formin"/>
</dbReference>
<dbReference type="GO" id="GO:0005856">
    <property type="term" value="C:cytoskeleton"/>
    <property type="evidence" value="ECO:0007669"/>
    <property type="project" value="TreeGrafter"/>
</dbReference>
<dbReference type="Gene3D" id="1.20.58.2220">
    <property type="entry name" value="Formin, FH2 domain"/>
    <property type="match status" value="1"/>
</dbReference>
<feature type="compositionally biased region" description="Basic and acidic residues" evidence="1">
    <location>
        <begin position="366"/>
        <end position="381"/>
    </location>
</feature>
<feature type="compositionally biased region" description="Basic and acidic residues" evidence="1">
    <location>
        <begin position="237"/>
        <end position="247"/>
    </location>
</feature>
<dbReference type="SUPFAM" id="SSF101447">
    <property type="entry name" value="Formin homology 2 domain (FH2 domain)"/>
    <property type="match status" value="1"/>
</dbReference>
<dbReference type="PANTHER" id="PTHR45920">
    <property type="entry name" value="FORMIN HOMOLOGY 2 DOMAIN CONTAINING, ISOFORM I"/>
    <property type="match status" value="1"/>
</dbReference>
<accession>A0AA36MNQ8</accession>
<keyword evidence="4" id="KW-1185">Reference proteome</keyword>
<feature type="compositionally biased region" description="Polar residues" evidence="1">
    <location>
        <begin position="476"/>
        <end position="503"/>
    </location>
</feature>
<organism evidence="3 4">
    <name type="scientific">Effrenium voratum</name>
    <dbReference type="NCBI Taxonomy" id="2562239"/>
    <lineage>
        <taxon>Eukaryota</taxon>
        <taxon>Sar</taxon>
        <taxon>Alveolata</taxon>
        <taxon>Dinophyceae</taxon>
        <taxon>Suessiales</taxon>
        <taxon>Symbiodiniaceae</taxon>
        <taxon>Effrenium</taxon>
    </lineage>
</organism>
<reference evidence="3" key="1">
    <citation type="submission" date="2023-08" db="EMBL/GenBank/DDBJ databases">
        <authorList>
            <person name="Chen Y."/>
            <person name="Shah S."/>
            <person name="Dougan E. K."/>
            <person name="Thang M."/>
            <person name="Chan C."/>
        </authorList>
    </citation>
    <scope>NUCLEOTIDE SEQUENCE</scope>
</reference>
<dbReference type="Pfam" id="PF02181">
    <property type="entry name" value="FH2"/>
    <property type="match status" value="1"/>
</dbReference>
<gene>
    <name evidence="3" type="ORF">EVOR1521_LOCUS7765</name>
</gene>
<sequence length="1029" mass="112610">MPGAGSPSFADTSCVERRLPNYLLPDLSSPLKTAPAVCHNLSENAGRHPSFFTKDMPGPQSSGVGKGPFAPRGEAGISFPWDVFESNPRHNSLGPSEVRASRLPLTVPSEPWSKTGNAAWEAWREPLHGSQVPPWMRDMKEARGAAQPSVDKGAKNIVEIIRQRHQDLGPTVHEEGLGRLQSERKMNRSPDPGQHGHSEEEIRQRQQDLGPTAHEEGLARLQSERCMHRSPHPGQHGRSEEEIRQRQQDLGPTAHEEGLARLQSERYMHRSPDPGQHVHSEEEGRQRQQDLGPTAHEEGLARQRGLLPACVSQRVHSEEGGRSQTAENYKGSGKVNQGPDGGAGPDSTSQCEVSPSSRGTQALEADQCKEGVQRGMAKEPRGQGSASQAMPAHRSPHSPEITEALRERVAMLEGLLAKGSPWPGGPGKAVSSGQSDAVQATSDHNRDWESLPSDGASEVLTKNSRKSRGASRSMDVRQQTCSRDSSTTKSESLSPRSMRQATGRSERSELGAPSSLKEEDEVPDKPGNELGKAPGKPGKGPGKGPGEPGKGPGKGSPKGQEPNGPAKGKGKGPPPKAPPRATPKALGKGNGPAPRKADIKPQKPMKKLFWHPFVLDEKLIEACSNVWATIEHTGPDWFDVEELEHLFSESLTRTGPPPTSHGGSGRRARLRVRVFEDSRRRQVCIMLARLPPVESTVKAVHQMDDAILDKDQVELLLSTAPSAEELAMLRAAAREMPEQEAIAWDDAEAFVWKLSEVSAFSTRLHIWSFENAFEERFFIFHSAVTEMKHACHSLRDSQRVRRLLGLVLAVGNHLNAGTARGRADGFLVDVLPQMRALKGQGGSGSAPTLLDFLADGLKVRQAEKTHPGELANLFSDIGEATLVQKACRHKIVDLSNELTTFCLQGRGLARTASSGDEVLALRAARTEARVEELEQLQQAFTEAEEDYRSMCAWFHEGDGRKPRPPDEFFGHWHAFFQGVKAALELTQAMLRMYAGKMKRRKAPRSRILRPYDQFQKTLSLKENVKDAVS</sequence>
<dbReference type="EMBL" id="CAUJNA010000641">
    <property type="protein sequence ID" value="CAJ1379560.1"/>
    <property type="molecule type" value="Genomic_DNA"/>
</dbReference>
<dbReference type="GO" id="GO:0051015">
    <property type="term" value="F:actin filament binding"/>
    <property type="evidence" value="ECO:0007669"/>
    <property type="project" value="TreeGrafter"/>
</dbReference>
<evidence type="ECO:0000313" key="3">
    <source>
        <dbReference type="EMBL" id="CAJ1379560.1"/>
    </source>
</evidence>
<comment type="caution">
    <text evidence="3">The sequence shown here is derived from an EMBL/GenBank/DDBJ whole genome shotgun (WGS) entry which is preliminary data.</text>
</comment>
<dbReference type="SMART" id="SM00498">
    <property type="entry name" value="FH2"/>
    <property type="match status" value="1"/>
</dbReference>
<proteinExistence type="predicted"/>
<feature type="compositionally biased region" description="Low complexity" evidence="1">
    <location>
        <begin position="557"/>
        <end position="566"/>
    </location>
</feature>